<gene>
    <name evidence="5" type="ORF">CW751_05685</name>
</gene>
<dbReference type="EMBL" id="PJNI01000005">
    <property type="protein sequence ID" value="PKR81074.1"/>
    <property type="molecule type" value="Genomic_DNA"/>
</dbReference>
<comment type="catalytic activity">
    <reaction evidence="4">
        <text>O-phospho-L-tyrosyl-[protein] + H2O = L-tyrosyl-[protein] + phosphate</text>
        <dbReference type="Rhea" id="RHEA:10684"/>
        <dbReference type="Rhea" id="RHEA-COMP:10136"/>
        <dbReference type="Rhea" id="RHEA-COMP:20101"/>
        <dbReference type="ChEBI" id="CHEBI:15377"/>
        <dbReference type="ChEBI" id="CHEBI:43474"/>
        <dbReference type="ChEBI" id="CHEBI:46858"/>
        <dbReference type="ChEBI" id="CHEBI:61978"/>
        <dbReference type="EC" id="3.1.3.48"/>
    </reaction>
</comment>
<dbReference type="Gene3D" id="3.20.20.140">
    <property type="entry name" value="Metal-dependent hydrolases"/>
    <property type="match status" value="1"/>
</dbReference>
<proteinExistence type="inferred from homology"/>
<dbReference type="InterPro" id="IPR016667">
    <property type="entry name" value="Caps_polysacc_synth_CpsB/CapC"/>
</dbReference>
<dbReference type="GO" id="GO:0004725">
    <property type="term" value="F:protein tyrosine phosphatase activity"/>
    <property type="evidence" value="ECO:0007669"/>
    <property type="project" value="UniProtKB-EC"/>
</dbReference>
<dbReference type="PANTHER" id="PTHR39181">
    <property type="entry name" value="TYROSINE-PROTEIN PHOSPHATASE YWQE"/>
    <property type="match status" value="1"/>
</dbReference>
<sequence>MHSHLIPGIDDGSPSMQATIEMLKGFVDLGYEKVITTPHIMFDFYKNTPKIIRDGLADVQNEIRNQQIPITLEAAAEYYFDEHFLSLIDKDELLTFGNRHLLFEFSFRTKPNGVDEVVFELKSKGYQPILAHYERYLFFLSDGVKPAEKLKSKGVEIQMNLNSLTGYYGQKVKRQAELLVDANLIDYLGTDCHRLVHLEMIKANLDSKYFRKLNEMTFKNADLY</sequence>
<evidence type="ECO:0000256" key="1">
    <source>
        <dbReference type="ARBA" id="ARBA00005750"/>
    </source>
</evidence>
<evidence type="ECO:0000256" key="4">
    <source>
        <dbReference type="ARBA" id="ARBA00051722"/>
    </source>
</evidence>
<protein>
    <recommendedName>
        <fullName evidence="2">protein-tyrosine-phosphatase</fullName>
        <ecNumber evidence="2">3.1.3.48</ecNumber>
    </recommendedName>
</protein>
<dbReference type="PANTHER" id="PTHR39181:SF1">
    <property type="entry name" value="TYROSINE-PROTEIN PHOSPHATASE YWQE"/>
    <property type="match status" value="1"/>
</dbReference>
<dbReference type="Proteomes" id="UP000236654">
    <property type="component" value="Unassembled WGS sequence"/>
</dbReference>
<keyword evidence="3" id="KW-0378">Hydrolase</keyword>
<name>A0A2I0R3B1_9FLAO</name>
<accession>A0A2I0R3B1</accession>
<dbReference type="Pfam" id="PF19567">
    <property type="entry name" value="CpsB_CapC"/>
    <property type="match status" value="1"/>
</dbReference>
<keyword evidence="6" id="KW-1185">Reference proteome</keyword>
<evidence type="ECO:0000313" key="6">
    <source>
        <dbReference type="Proteomes" id="UP000236654"/>
    </source>
</evidence>
<comment type="caution">
    <text evidence="5">The sequence shown here is derived from an EMBL/GenBank/DDBJ whole genome shotgun (WGS) entry which is preliminary data.</text>
</comment>
<organism evidence="5 6">
    <name type="scientific">Brumimicrobium salinarum</name>
    <dbReference type="NCBI Taxonomy" id="2058658"/>
    <lineage>
        <taxon>Bacteria</taxon>
        <taxon>Pseudomonadati</taxon>
        <taxon>Bacteroidota</taxon>
        <taxon>Flavobacteriia</taxon>
        <taxon>Flavobacteriales</taxon>
        <taxon>Crocinitomicaceae</taxon>
        <taxon>Brumimicrobium</taxon>
    </lineage>
</organism>
<dbReference type="PIRSF" id="PIRSF016557">
    <property type="entry name" value="Caps_synth_CpsB"/>
    <property type="match status" value="1"/>
</dbReference>
<dbReference type="GO" id="GO:0030145">
    <property type="term" value="F:manganese ion binding"/>
    <property type="evidence" value="ECO:0007669"/>
    <property type="project" value="InterPro"/>
</dbReference>
<evidence type="ECO:0000256" key="2">
    <source>
        <dbReference type="ARBA" id="ARBA00013064"/>
    </source>
</evidence>
<evidence type="ECO:0000313" key="5">
    <source>
        <dbReference type="EMBL" id="PKR81074.1"/>
    </source>
</evidence>
<comment type="similarity">
    <text evidence="1">Belongs to the metallo-dependent hydrolases superfamily. CpsB/CapC family.</text>
</comment>
<dbReference type="EC" id="3.1.3.48" evidence="2"/>
<dbReference type="AlphaFoldDB" id="A0A2I0R3B1"/>
<dbReference type="SUPFAM" id="SSF89550">
    <property type="entry name" value="PHP domain-like"/>
    <property type="match status" value="1"/>
</dbReference>
<reference evidence="5 6" key="1">
    <citation type="submission" date="2017-12" db="EMBL/GenBank/DDBJ databases">
        <title>The draft genome sequence of Brumimicrobium saltpan LHR20.</title>
        <authorList>
            <person name="Do Z.-J."/>
            <person name="Luo H.-R."/>
        </authorList>
    </citation>
    <scope>NUCLEOTIDE SEQUENCE [LARGE SCALE GENOMIC DNA]</scope>
    <source>
        <strain evidence="5 6">LHR20</strain>
    </source>
</reference>
<evidence type="ECO:0000256" key="3">
    <source>
        <dbReference type="ARBA" id="ARBA00022801"/>
    </source>
</evidence>
<dbReference type="InterPro" id="IPR016195">
    <property type="entry name" value="Pol/histidinol_Pase-like"/>
</dbReference>